<proteinExistence type="predicted"/>
<evidence type="ECO:0000313" key="2">
    <source>
        <dbReference type="Proteomes" id="UP000823634"/>
    </source>
</evidence>
<gene>
    <name evidence="1" type="ORF">IAC61_05555</name>
</gene>
<comment type="caution">
    <text evidence="1">The sequence shown here is derived from an EMBL/GenBank/DDBJ whole genome shotgun (WGS) entry which is preliminary data.</text>
</comment>
<reference evidence="1" key="1">
    <citation type="submission" date="2020-10" db="EMBL/GenBank/DDBJ databases">
        <authorList>
            <person name="Gilroy R."/>
        </authorList>
    </citation>
    <scope>NUCLEOTIDE SEQUENCE</scope>
    <source>
        <strain evidence="1">17113</strain>
    </source>
</reference>
<evidence type="ECO:0000313" key="1">
    <source>
        <dbReference type="EMBL" id="MBO8426758.1"/>
    </source>
</evidence>
<dbReference type="AlphaFoldDB" id="A0A9D9GWP6"/>
<sequence length="48" mass="5448">MIYEFLRQIKAGDTKKRNGKSRKHGFVKSLAESYGLNAVFTHGTSLDF</sequence>
<protein>
    <submittedName>
        <fullName evidence="1">Uncharacterized protein</fullName>
    </submittedName>
</protein>
<name>A0A9D9GWP6_9FIRM</name>
<accession>A0A9D9GWP6</accession>
<dbReference type="Proteomes" id="UP000823634">
    <property type="component" value="Unassembled WGS sequence"/>
</dbReference>
<dbReference type="EMBL" id="JADINA010000034">
    <property type="protein sequence ID" value="MBO8426758.1"/>
    <property type="molecule type" value="Genomic_DNA"/>
</dbReference>
<reference evidence="1" key="2">
    <citation type="journal article" date="2021" name="PeerJ">
        <title>Extensive microbial diversity within the chicken gut microbiome revealed by metagenomics and culture.</title>
        <authorList>
            <person name="Gilroy R."/>
            <person name="Ravi A."/>
            <person name="Getino M."/>
            <person name="Pursley I."/>
            <person name="Horton D.L."/>
            <person name="Alikhan N.F."/>
            <person name="Baker D."/>
            <person name="Gharbi K."/>
            <person name="Hall N."/>
            <person name="Watson M."/>
            <person name="Adriaenssens E.M."/>
            <person name="Foster-Nyarko E."/>
            <person name="Jarju S."/>
            <person name="Secka A."/>
            <person name="Antonio M."/>
            <person name="Oren A."/>
            <person name="Chaudhuri R.R."/>
            <person name="La Ragione R."/>
            <person name="Hildebrand F."/>
            <person name="Pallen M.J."/>
        </authorList>
    </citation>
    <scope>NUCLEOTIDE SEQUENCE</scope>
    <source>
        <strain evidence="1">17113</strain>
    </source>
</reference>
<organism evidence="1 2">
    <name type="scientific">Candidatus Alloenteromonas pullistercoris</name>
    <dbReference type="NCBI Taxonomy" id="2840785"/>
    <lineage>
        <taxon>Bacteria</taxon>
        <taxon>Bacillati</taxon>
        <taxon>Bacillota</taxon>
        <taxon>Bacillota incertae sedis</taxon>
        <taxon>Candidatus Alloenteromonas</taxon>
    </lineage>
</organism>